<evidence type="ECO:0000256" key="1">
    <source>
        <dbReference type="SAM" id="Phobius"/>
    </source>
</evidence>
<keyword evidence="3" id="KW-1185">Reference proteome</keyword>
<proteinExistence type="predicted"/>
<evidence type="ECO:0000313" key="3">
    <source>
        <dbReference type="Proteomes" id="UP001165306"/>
    </source>
</evidence>
<dbReference type="RefSeq" id="WP_284055701.1">
    <property type="nucleotide sequence ID" value="NZ_JAMSLR010000001.1"/>
</dbReference>
<dbReference type="Proteomes" id="UP001165306">
    <property type="component" value="Unassembled WGS sequence"/>
</dbReference>
<keyword evidence="1" id="KW-0472">Membrane</keyword>
<accession>A0AA41W9B5</accession>
<name>A0AA41W9B5_9BACT</name>
<dbReference type="EMBL" id="JAMSLR010000001">
    <property type="protein sequence ID" value="MCM8747919.1"/>
    <property type="molecule type" value="Genomic_DNA"/>
</dbReference>
<feature type="transmembrane region" description="Helical" evidence="1">
    <location>
        <begin position="25"/>
        <end position="45"/>
    </location>
</feature>
<sequence>MYRFWRDPDYAVGALVAGLMADALGLRWAILGAGVLTALSGLVVMQPMENFGVDRARILPAFDPRR</sequence>
<protein>
    <recommendedName>
        <fullName evidence="4">Major facilitator superfamily (MFS) profile domain-containing protein</fullName>
    </recommendedName>
</protein>
<evidence type="ECO:0000313" key="2">
    <source>
        <dbReference type="EMBL" id="MCM8747919.1"/>
    </source>
</evidence>
<evidence type="ECO:0008006" key="4">
    <source>
        <dbReference type="Google" id="ProtNLM"/>
    </source>
</evidence>
<keyword evidence="1" id="KW-1133">Transmembrane helix</keyword>
<keyword evidence="1" id="KW-0812">Transmembrane</keyword>
<organism evidence="2 3">
    <name type="scientific">Thermalbibacter longus</name>
    <dbReference type="NCBI Taxonomy" id="2951981"/>
    <lineage>
        <taxon>Bacteria</taxon>
        <taxon>Pseudomonadati</taxon>
        <taxon>Thermomicrobiota</taxon>
        <taxon>Thermomicrobia</taxon>
        <taxon>Thermomicrobiales</taxon>
        <taxon>Thermomicrobiaceae</taxon>
        <taxon>Thermalbibacter</taxon>
    </lineage>
</organism>
<comment type="caution">
    <text evidence="2">The sequence shown here is derived from an EMBL/GenBank/DDBJ whole genome shotgun (WGS) entry which is preliminary data.</text>
</comment>
<reference evidence="2" key="1">
    <citation type="submission" date="2022-06" db="EMBL/GenBank/DDBJ databases">
        <title>CFH 74404 Thermomicrobiaceae sp.</title>
        <authorList>
            <person name="Ming H."/>
            <person name="Li W.-J."/>
            <person name="Zhao Z."/>
        </authorList>
    </citation>
    <scope>NUCLEOTIDE SEQUENCE</scope>
    <source>
        <strain evidence="2">CFH 74404</strain>
    </source>
</reference>
<gene>
    <name evidence="2" type="ORF">NET02_02025</name>
</gene>
<dbReference type="AlphaFoldDB" id="A0AA41W9B5"/>